<comment type="similarity">
    <text evidence="8">Belongs to the class I-like SAM-binding methyltransferase superfamily. TRM61 family.</text>
</comment>
<keyword evidence="2 8" id="KW-0489">Methyltransferase</keyword>
<dbReference type="PROSITE" id="PS51620">
    <property type="entry name" value="SAM_TRM61"/>
    <property type="match status" value="1"/>
</dbReference>
<keyword evidence="4 8" id="KW-0949">S-adenosyl-L-methionine</keyword>
<evidence type="ECO:0000256" key="5">
    <source>
        <dbReference type="ARBA" id="ARBA00022694"/>
    </source>
</evidence>
<keyword evidence="3 8" id="KW-0808">Transferase</keyword>
<keyword evidence="12" id="KW-1185">Reference proteome</keyword>
<evidence type="ECO:0000256" key="3">
    <source>
        <dbReference type="ARBA" id="ARBA00022679"/>
    </source>
</evidence>
<dbReference type="InterPro" id="IPR014816">
    <property type="entry name" value="tRNA_MeTrfase_Gcd14"/>
</dbReference>
<dbReference type="OrthoDB" id="1925287at2759"/>
<dbReference type="InterPro" id="IPR049470">
    <property type="entry name" value="TRM61_C"/>
</dbReference>
<dbReference type="GO" id="GO:0031515">
    <property type="term" value="C:tRNA (m1A) methyltransferase complex"/>
    <property type="evidence" value="ECO:0007669"/>
    <property type="project" value="UniProtKB-UniRule"/>
</dbReference>
<evidence type="ECO:0000256" key="8">
    <source>
        <dbReference type="PIRNR" id="PIRNR017269"/>
    </source>
</evidence>
<evidence type="ECO:0000259" key="10">
    <source>
        <dbReference type="Pfam" id="PF08704"/>
    </source>
</evidence>
<dbReference type="EC" id="2.1.1.220" evidence="8"/>
<evidence type="ECO:0000256" key="4">
    <source>
        <dbReference type="ARBA" id="ARBA00022691"/>
    </source>
</evidence>
<proteinExistence type="inferred from homology"/>
<evidence type="ECO:0000256" key="6">
    <source>
        <dbReference type="ARBA" id="ARBA00023242"/>
    </source>
</evidence>
<evidence type="ECO:0000256" key="7">
    <source>
        <dbReference type="ARBA" id="ARBA00048481"/>
    </source>
</evidence>
<evidence type="ECO:0000256" key="2">
    <source>
        <dbReference type="ARBA" id="ARBA00022603"/>
    </source>
</evidence>
<reference evidence="11" key="1">
    <citation type="submission" date="2020-04" db="EMBL/GenBank/DDBJ databases">
        <authorList>
            <person name="Alioto T."/>
            <person name="Alioto T."/>
            <person name="Gomez Garrido J."/>
        </authorList>
    </citation>
    <scope>NUCLEOTIDE SEQUENCE</scope>
    <source>
        <strain evidence="11">A484AB</strain>
    </source>
</reference>
<dbReference type="PIRSF" id="PIRSF017269">
    <property type="entry name" value="GCD14"/>
    <property type="match status" value="1"/>
</dbReference>
<dbReference type="EMBL" id="CACRXK020010774">
    <property type="protein sequence ID" value="CAB4020082.1"/>
    <property type="molecule type" value="Genomic_DNA"/>
</dbReference>
<keyword evidence="6 8" id="KW-0539">Nucleus</keyword>
<evidence type="ECO:0000313" key="12">
    <source>
        <dbReference type="Proteomes" id="UP001152795"/>
    </source>
</evidence>
<comment type="catalytic activity">
    <reaction evidence="7">
        <text>an adenosine in mRNA + S-adenosyl-L-methionine = an N(1)-methyladenosine in mRNA + S-adenosyl-L-homocysteine + H(+)</text>
        <dbReference type="Rhea" id="RHEA:55392"/>
        <dbReference type="Rhea" id="RHEA-COMP:12414"/>
        <dbReference type="Rhea" id="RHEA-COMP:12415"/>
        <dbReference type="ChEBI" id="CHEBI:15378"/>
        <dbReference type="ChEBI" id="CHEBI:57856"/>
        <dbReference type="ChEBI" id="CHEBI:59789"/>
        <dbReference type="ChEBI" id="CHEBI:74411"/>
        <dbReference type="ChEBI" id="CHEBI:74491"/>
    </reaction>
</comment>
<dbReference type="GO" id="GO:0005634">
    <property type="term" value="C:nucleus"/>
    <property type="evidence" value="ECO:0007669"/>
    <property type="project" value="UniProtKB-SubCell"/>
</dbReference>
<keyword evidence="5 8" id="KW-0819">tRNA processing</keyword>
<dbReference type="GO" id="GO:0160107">
    <property type="term" value="F:tRNA (adenine(58)-N1)-methyltransferase activity"/>
    <property type="evidence" value="ECO:0007669"/>
    <property type="project" value="UniProtKB-EC"/>
</dbReference>
<dbReference type="SUPFAM" id="SSF53335">
    <property type="entry name" value="S-adenosyl-L-methionine-dependent methyltransferases"/>
    <property type="match status" value="1"/>
</dbReference>
<comment type="subcellular location">
    <subcellularLocation>
        <location evidence="1 8">Nucleus</location>
    </subcellularLocation>
</comment>
<dbReference type="InterPro" id="IPR029063">
    <property type="entry name" value="SAM-dependent_MTases_sf"/>
</dbReference>
<dbReference type="Pfam" id="PF08704">
    <property type="entry name" value="GCD14"/>
    <property type="match status" value="1"/>
</dbReference>
<dbReference type="GO" id="GO:0030488">
    <property type="term" value="P:tRNA methylation"/>
    <property type="evidence" value="ECO:0007669"/>
    <property type="project" value="InterPro"/>
</dbReference>
<feature type="domain" description="tRNA (adenine(58)-N(1))-methyltransferase catalytic subunit TRM61 C-terminal" evidence="10">
    <location>
        <begin position="1"/>
        <end position="238"/>
    </location>
</feature>
<comment type="caution">
    <text evidence="11">The sequence shown here is derived from an EMBL/GenBank/DDBJ whole genome shotgun (WGS) entry which is preliminary data.</text>
</comment>
<dbReference type="PANTHER" id="PTHR12133">
    <property type="entry name" value="TRNA (ADENINE(58)-N(1))-METHYLTRANSFERASE"/>
    <property type="match status" value="1"/>
</dbReference>
<evidence type="ECO:0000256" key="1">
    <source>
        <dbReference type="ARBA" id="ARBA00004123"/>
    </source>
</evidence>
<gene>
    <name evidence="11" type="ORF">PACLA_8A045967</name>
</gene>
<comment type="catalytic activity">
    <reaction evidence="8">
        <text>adenosine(58) in tRNA + S-adenosyl-L-methionine = N(1)-methyladenosine(58) in tRNA + S-adenosyl-L-homocysteine + H(+)</text>
        <dbReference type="Rhea" id="RHEA:43152"/>
        <dbReference type="Rhea" id="RHEA-COMP:10365"/>
        <dbReference type="Rhea" id="RHEA-COMP:10366"/>
        <dbReference type="ChEBI" id="CHEBI:15378"/>
        <dbReference type="ChEBI" id="CHEBI:57856"/>
        <dbReference type="ChEBI" id="CHEBI:59789"/>
        <dbReference type="ChEBI" id="CHEBI:74411"/>
        <dbReference type="ChEBI" id="CHEBI:74491"/>
        <dbReference type="EC" id="2.1.1.220"/>
    </reaction>
</comment>
<feature type="compositionally biased region" description="Acidic residues" evidence="9">
    <location>
        <begin position="181"/>
        <end position="198"/>
    </location>
</feature>
<dbReference type="PANTHER" id="PTHR12133:SF2">
    <property type="entry name" value="TRNA (ADENINE(58)-N(1))-METHYLTRANSFERASE CATALYTIC SUBUNIT TRMT61A"/>
    <property type="match status" value="1"/>
</dbReference>
<protein>
    <recommendedName>
        <fullName evidence="8">tRNA (adenine(58)-N(1))-methyltransferase catalytic subunit TRMT61A</fullName>
        <ecNumber evidence="8">2.1.1.220</ecNumber>
    </recommendedName>
</protein>
<dbReference type="Gene3D" id="3.40.50.150">
    <property type="entry name" value="Vaccinia Virus protein VP39"/>
    <property type="match status" value="1"/>
</dbReference>
<sequence>MVLLQLNLKPGSIVVETGTGSGSMSHAIMRTIAPTGHLFTFEFHEQRAKLARDEFVQHGFGNIVTVANQDVLLDGFGLNNVADAVFLDLPSPWEAIKFSKDALKTSGGHICSFSPCIEQVQQTCTALNEQGFKDIRTMECLQRRHDVRPITLQEPNFGKIENDENGEVEESCRKRVHEEVGENNDEVEEDTVEADNESDEVKRRRAAISTKSERTVGIVAACPMRQIPGHTGYLTFAVLYP</sequence>
<dbReference type="Proteomes" id="UP001152795">
    <property type="component" value="Unassembled WGS sequence"/>
</dbReference>
<accession>A0A6S7JUE8</accession>
<feature type="region of interest" description="Disordered" evidence="9">
    <location>
        <begin position="178"/>
        <end position="199"/>
    </location>
</feature>
<evidence type="ECO:0000313" key="11">
    <source>
        <dbReference type="EMBL" id="CAB4020082.1"/>
    </source>
</evidence>
<name>A0A6S7JUE8_PARCT</name>
<organism evidence="11 12">
    <name type="scientific">Paramuricea clavata</name>
    <name type="common">Red gorgonian</name>
    <name type="synonym">Violescent sea-whip</name>
    <dbReference type="NCBI Taxonomy" id="317549"/>
    <lineage>
        <taxon>Eukaryota</taxon>
        <taxon>Metazoa</taxon>
        <taxon>Cnidaria</taxon>
        <taxon>Anthozoa</taxon>
        <taxon>Octocorallia</taxon>
        <taxon>Malacalcyonacea</taxon>
        <taxon>Plexauridae</taxon>
        <taxon>Paramuricea</taxon>
    </lineage>
</organism>
<comment type="function">
    <text evidence="8">Catalytic subunit of tRNA (adenine-N(1)-)-methyltransferase, which catalyzes the formation of N(1)-methyladenine at position 58 (m1A58) in initiator methionyl-tRNA.</text>
</comment>
<evidence type="ECO:0000256" key="9">
    <source>
        <dbReference type="SAM" id="MobiDB-lite"/>
    </source>
</evidence>
<dbReference type="AlphaFoldDB" id="A0A6S7JUE8"/>